<comment type="catalytic activity">
    <reaction evidence="25">
        <text>L-threonyl-[protein] + ATP = O-phospho-L-threonyl-[protein] + ADP + H(+)</text>
        <dbReference type="Rhea" id="RHEA:46608"/>
        <dbReference type="Rhea" id="RHEA-COMP:11060"/>
        <dbReference type="Rhea" id="RHEA-COMP:11605"/>
        <dbReference type="ChEBI" id="CHEBI:15378"/>
        <dbReference type="ChEBI" id="CHEBI:30013"/>
        <dbReference type="ChEBI" id="CHEBI:30616"/>
        <dbReference type="ChEBI" id="CHEBI:61977"/>
        <dbReference type="ChEBI" id="CHEBI:456216"/>
        <dbReference type="EC" id="2.7.11.1"/>
    </reaction>
</comment>
<keyword evidence="12" id="KW-0479">Metal-binding</keyword>
<evidence type="ECO:0000256" key="19">
    <source>
        <dbReference type="ARBA" id="ARBA00022870"/>
    </source>
</evidence>
<keyword evidence="23" id="KW-0449">Lipoprotein</keyword>
<dbReference type="FunFam" id="1.10.510.10:FF:000398">
    <property type="entry name" value="Calcium-dependent protein kinase 1"/>
    <property type="match status" value="1"/>
</dbReference>
<comment type="cofactor">
    <cofactor evidence="1">
        <name>Mg(2+)</name>
        <dbReference type="ChEBI" id="CHEBI:18420"/>
    </cofactor>
</comment>
<evidence type="ECO:0000256" key="28">
    <source>
        <dbReference type="ARBA" id="ARBA00060437"/>
    </source>
</evidence>
<dbReference type="PROSITE" id="PS00018">
    <property type="entry name" value="EF_HAND_1"/>
    <property type="match status" value="4"/>
</dbReference>
<keyword evidence="21" id="KW-0564">Palmitate</keyword>
<dbReference type="PROSITE" id="PS00108">
    <property type="entry name" value="PROTEIN_KINASE_ST"/>
    <property type="match status" value="1"/>
</dbReference>
<keyword evidence="19" id="KW-0472">Membrane</keyword>
<dbReference type="InterPro" id="IPR018247">
    <property type="entry name" value="EF_Hand_1_Ca_BS"/>
</dbReference>
<dbReference type="Pfam" id="PF13499">
    <property type="entry name" value="EF-hand_7"/>
    <property type="match status" value="2"/>
</dbReference>
<keyword evidence="17 30" id="KW-0067">ATP-binding</keyword>
<keyword evidence="35" id="KW-1185">Reference proteome</keyword>
<evidence type="ECO:0000259" key="32">
    <source>
        <dbReference type="PROSITE" id="PS50011"/>
    </source>
</evidence>
<dbReference type="CDD" id="cd05117">
    <property type="entry name" value="STKc_CAMK"/>
    <property type="match status" value="1"/>
</dbReference>
<evidence type="ECO:0000256" key="15">
    <source>
        <dbReference type="ARBA" id="ARBA00022777"/>
    </source>
</evidence>
<keyword evidence="18" id="KW-0282">Flagellum</keyword>
<dbReference type="GO" id="GO:0005886">
    <property type="term" value="C:plasma membrane"/>
    <property type="evidence" value="ECO:0007669"/>
    <property type="project" value="UniProtKB-SubCell"/>
</dbReference>
<keyword evidence="22" id="KW-0966">Cell projection</keyword>
<evidence type="ECO:0000256" key="31">
    <source>
        <dbReference type="RuleBase" id="RU000304"/>
    </source>
</evidence>
<dbReference type="FunFam" id="1.10.238.10:FF:000003">
    <property type="entry name" value="Calmodulin A"/>
    <property type="match status" value="1"/>
</dbReference>
<evidence type="ECO:0000256" key="27">
    <source>
        <dbReference type="ARBA" id="ARBA00056933"/>
    </source>
</evidence>
<reference evidence="34 35" key="1">
    <citation type="submission" date="2016-11" db="EMBL/GenBank/DDBJ databases">
        <title>The macronuclear genome of Stentor coeruleus: a giant cell with tiny introns.</title>
        <authorList>
            <person name="Slabodnick M."/>
            <person name="Ruby J.G."/>
            <person name="Reiff S.B."/>
            <person name="Swart E.C."/>
            <person name="Gosai S."/>
            <person name="Prabakaran S."/>
            <person name="Witkowska E."/>
            <person name="Larue G.E."/>
            <person name="Fisher S."/>
            <person name="Freeman R.M."/>
            <person name="Gunawardena J."/>
            <person name="Chu W."/>
            <person name="Stover N.A."/>
            <person name="Gregory B.D."/>
            <person name="Nowacki M."/>
            <person name="Derisi J."/>
            <person name="Roy S.W."/>
            <person name="Marshall W.F."/>
            <person name="Sood P."/>
        </authorList>
    </citation>
    <scope>NUCLEOTIDE SEQUENCE [LARGE SCALE GENOMIC DNA]</scope>
    <source>
        <strain evidence="34">WM001</strain>
    </source>
</reference>
<feature type="domain" description="Protein kinase" evidence="32">
    <location>
        <begin position="42"/>
        <end position="296"/>
    </location>
</feature>
<dbReference type="SUPFAM" id="SSF56112">
    <property type="entry name" value="Protein kinase-like (PK-like)"/>
    <property type="match status" value="1"/>
</dbReference>
<dbReference type="FunFam" id="3.30.200.20:FF:000315">
    <property type="entry name" value="Calcium-dependent protein kinase 3"/>
    <property type="match status" value="1"/>
</dbReference>
<evidence type="ECO:0000256" key="24">
    <source>
        <dbReference type="ARBA" id="ARBA00024334"/>
    </source>
</evidence>
<keyword evidence="19" id="KW-1043">Host membrane</keyword>
<evidence type="ECO:0000256" key="13">
    <source>
        <dbReference type="ARBA" id="ARBA00022737"/>
    </source>
</evidence>
<evidence type="ECO:0000256" key="23">
    <source>
        <dbReference type="ARBA" id="ARBA00023288"/>
    </source>
</evidence>
<dbReference type="PROSITE" id="PS50222">
    <property type="entry name" value="EF_HAND_2"/>
    <property type="match status" value="3"/>
</dbReference>
<dbReference type="AlphaFoldDB" id="A0A1R2CGY3"/>
<dbReference type="InterPro" id="IPR011992">
    <property type="entry name" value="EF-hand-dom_pair"/>
</dbReference>
<comment type="function">
    <text evidence="27">Calcium-dependent protein kinase which acts as a sensor and effector of intracellular Ca(2+) levels probably in part downstream of cGMP-activated PKG kinase. During the liver stage, involved in sporozoite motility and thus in sporozoite invasion of host hepatocytes, probably together with CDPK4 and CDPK5. In the mosquito midgut and during the last stage of male gamete exflagellation, may play a role in the rupture of the host erythrocyte membrane. In the mosquito midgut, required for the differentiation of the zygote into the ookinete by promoting the translational activation of a subset of repressed mRNAs; these mRNAs are kept repressed in the zygote by the DOZI- or CITH-containing mRNP complexes. Dispensable during the asexual blood stage.</text>
</comment>
<keyword evidence="11" id="KW-0519">Myristate</keyword>
<organism evidence="34 35">
    <name type="scientific">Stentor coeruleus</name>
    <dbReference type="NCBI Taxonomy" id="5963"/>
    <lineage>
        <taxon>Eukaryota</taxon>
        <taxon>Sar</taxon>
        <taxon>Alveolata</taxon>
        <taxon>Ciliophora</taxon>
        <taxon>Postciliodesmatophora</taxon>
        <taxon>Heterotrichea</taxon>
        <taxon>Heterotrichida</taxon>
        <taxon>Stentoridae</taxon>
        <taxon>Stentor</taxon>
    </lineage>
</organism>
<comment type="subunit">
    <text evidence="5">Monomer.</text>
</comment>
<dbReference type="Gene3D" id="3.30.200.20">
    <property type="entry name" value="Phosphorylase Kinase, domain 1"/>
    <property type="match status" value="1"/>
</dbReference>
<evidence type="ECO:0000256" key="1">
    <source>
        <dbReference type="ARBA" id="ARBA00001946"/>
    </source>
</evidence>
<dbReference type="OrthoDB" id="40902at2759"/>
<feature type="domain" description="EF-hand" evidence="33">
    <location>
        <begin position="454"/>
        <end position="482"/>
    </location>
</feature>
<dbReference type="SMART" id="SM00220">
    <property type="entry name" value="S_TKc"/>
    <property type="match status" value="1"/>
</dbReference>
<dbReference type="InterPro" id="IPR000719">
    <property type="entry name" value="Prot_kinase_dom"/>
</dbReference>
<dbReference type="GO" id="GO:0031514">
    <property type="term" value="C:motile cilium"/>
    <property type="evidence" value="ECO:0007669"/>
    <property type="project" value="UniProtKB-SubCell"/>
</dbReference>
<dbReference type="GO" id="GO:0005509">
    <property type="term" value="F:calcium ion binding"/>
    <property type="evidence" value="ECO:0007669"/>
    <property type="project" value="InterPro"/>
</dbReference>
<accession>A0A1R2CGY3</accession>
<dbReference type="SMART" id="SM00054">
    <property type="entry name" value="EFh"/>
    <property type="match status" value="4"/>
</dbReference>
<evidence type="ECO:0000256" key="7">
    <source>
        <dbReference type="ARBA" id="ARBA00022475"/>
    </source>
</evidence>
<comment type="catalytic activity">
    <reaction evidence="26">
        <text>L-seryl-[protein] + ATP = O-phospho-L-seryl-[protein] + ADP + H(+)</text>
        <dbReference type="Rhea" id="RHEA:17989"/>
        <dbReference type="Rhea" id="RHEA-COMP:9863"/>
        <dbReference type="Rhea" id="RHEA-COMP:11604"/>
        <dbReference type="ChEBI" id="CHEBI:15378"/>
        <dbReference type="ChEBI" id="CHEBI:29999"/>
        <dbReference type="ChEBI" id="CHEBI:30616"/>
        <dbReference type="ChEBI" id="CHEBI:83421"/>
        <dbReference type="ChEBI" id="CHEBI:456216"/>
        <dbReference type="EC" id="2.7.11.1"/>
    </reaction>
</comment>
<evidence type="ECO:0000256" key="8">
    <source>
        <dbReference type="ARBA" id="ARBA00022511"/>
    </source>
</evidence>
<name>A0A1R2CGY3_9CILI</name>
<sequence length="486" mass="55413">MGCCLSKPTKKTNIPVQRTKTKSLIIKNALVHLVKGNISDKYKILKKIGDGGFGVVKLGIHKETNSKRAIKSIHLSQNMDLEKMMDEVNILKNLDHPNIIKVFEVIQDITSLNIIMEYCSGGELFDRIKASNGFSENIAAKYMLDIVSAVRYCHEVNIVHRDLKPENILFESLEPDARLKIIDFGTSQHFRPKEKMRKFIGTSYYVAPEVIDKNYDQKCDVWSLGVILYIMLCGLPPFYSKNESEIFEKIKKMPVAFKGEVWNTVSDEAKALIQKMLRKDPGSRYSINEVYLDPWIQNRAHNRVPDQPIAKVAMSNMKNFRAENYLQKITLNYIITQLVSNEEIDDLRNIFQQIDKNGDGKLSKEEIEEGYTNFGRGLDLDILEIMEQCDSDMNGYLDYTEFLIAAANWQKVLSNDRLVSAFKVYDKDGDGKISLKELVNALGNAGVDEMAISEMIGLADRNGDGEIDFEEFKELMKVKTAESNRI</sequence>
<keyword evidence="8" id="KW-1032">Host cell membrane</keyword>
<evidence type="ECO:0000256" key="6">
    <source>
        <dbReference type="ARBA" id="ARBA00012513"/>
    </source>
</evidence>
<feature type="domain" description="EF-hand" evidence="33">
    <location>
        <begin position="413"/>
        <end position="448"/>
    </location>
</feature>
<keyword evidence="13" id="KW-0677">Repeat</keyword>
<dbReference type="Gene3D" id="1.10.238.10">
    <property type="entry name" value="EF-hand"/>
    <property type="match status" value="2"/>
</dbReference>
<dbReference type="InterPro" id="IPR050205">
    <property type="entry name" value="CDPK_Ser/Thr_kinases"/>
</dbReference>
<evidence type="ECO:0000256" key="21">
    <source>
        <dbReference type="ARBA" id="ARBA00023139"/>
    </source>
</evidence>
<evidence type="ECO:0000256" key="20">
    <source>
        <dbReference type="ARBA" id="ARBA00023069"/>
    </source>
</evidence>
<dbReference type="SUPFAM" id="SSF47473">
    <property type="entry name" value="EF-hand"/>
    <property type="match status" value="1"/>
</dbReference>
<evidence type="ECO:0000256" key="29">
    <source>
        <dbReference type="ARBA" id="ARBA00068067"/>
    </source>
</evidence>
<feature type="domain" description="EF-hand" evidence="33">
    <location>
        <begin position="342"/>
        <end position="377"/>
    </location>
</feature>
<proteinExistence type="inferred from homology"/>
<dbReference type="Proteomes" id="UP000187209">
    <property type="component" value="Unassembled WGS sequence"/>
</dbReference>
<evidence type="ECO:0000256" key="14">
    <source>
        <dbReference type="ARBA" id="ARBA00022741"/>
    </source>
</evidence>
<dbReference type="InterPro" id="IPR002048">
    <property type="entry name" value="EF_hand_dom"/>
</dbReference>
<feature type="binding site" evidence="30">
    <location>
        <position position="71"/>
    </location>
    <ligand>
        <name>ATP</name>
        <dbReference type="ChEBI" id="CHEBI:30616"/>
    </ligand>
</feature>
<evidence type="ECO:0000256" key="12">
    <source>
        <dbReference type="ARBA" id="ARBA00022723"/>
    </source>
</evidence>
<comment type="similarity">
    <text evidence="24">Belongs to the protein kinase superfamily. Ser/Thr protein kinase family. CDPK subfamily.</text>
</comment>
<dbReference type="InterPro" id="IPR008271">
    <property type="entry name" value="Ser/Thr_kinase_AS"/>
</dbReference>
<gene>
    <name evidence="34" type="ORF">SteCoe_9792</name>
</gene>
<keyword evidence="15" id="KW-0418">Kinase</keyword>
<evidence type="ECO:0000256" key="11">
    <source>
        <dbReference type="ARBA" id="ARBA00022707"/>
    </source>
</evidence>
<dbReference type="CDD" id="cd00051">
    <property type="entry name" value="EFh"/>
    <property type="match status" value="1"/>
</dbReference>
<evidence type="ECO:0000256" key="30">
    <source>
        <dbReference type="PROSITE-ProRule" id="PRU10141"/>
    </source>
</evidence>
<evidence type="ECO:0000256" key="3">
    <source>
        <dbReference type="ARBA" id="ARBA00004342"/>
    </source>
</evidence>
<dbReference type="EMBL" id="MPUH01000154">
    <property type="protein sequence ID" value="OMJ88294.1"/>
    <property type="molecule type" value="Genomic_DNA"/>
</dbReference>
<evidence type="ECO:0000313" key="35">
    <source>
        <dbReference type="Proteomes" id="UP000187209"/>
    </source>
</evidence>
<evidence type="ECO:0000256" key="22">
    <source>
        <dbReference type="ARBA" id="ARBA00023273"/>
    </source>
</evidence>
<keyword evidence="20" id="KW-0969">Cilium</keyword>
<dbReference type="GO" id="GO:0005524">
    <property type="term" value="F:ATP binding"/>
    <property type="evidence" value="ECO:0007669"/>
    <property type="project" value="UniProtKB-UniRule"/>
</dbReference>
<dbReference type="InterPro" id="IPR011009">
    <property type="entry name" value="Kinase-like_dom_sf"/>
</dbReference>
<evidence type="ECO:0000256" key="5">
    <source>
        <dbReference type="ARBA" id="ARBA00011245"/>
    </source>
</evidence>
<dbReference type="GO" id="GO:0020002">
    <property type="term" value="C:host cell plasma membrane"/>
    <property type="evidence" value="ECO:0007669"/>
    <property type="project" value="UniProtKB-SubCell"/>
</dbReference>
<evidence type="ECO:0000256" key="18">
    <source>
        <dbReference type="ARBA" id="ARBA00022846"/>
    </source>
</evidence>
<keyword evidence="14 30" id="KW-0547">Nucleotide-binding</keyword>
<keyword evidence="16" id="KW-0106">Calcium</keyword>
<evidence type="ECO:0000259" key="33">
    <source>
        <dbReference type="PROSITE" id="PS50222"/>
    </source>
</evidence>
<evidence type="ECO:0000256" key="9">
    <source>
        <dbReference type="ARBA" id="ARBA00022527"/>
    </source>
</evidence>
<evidence type="ECO:0000256" key="2">
    <source>
        <dbReference type="ARBA" id="ARBA00004230"/>
    </source>
</evidence>
<dbReference type="GO" id="GO:0020005">
    <property type="term" value="C:symbiont-containing vacuole membrane"/>
    <property type="evidence" value="ECO:0007669"/>
    <property type="project" value="UniProtKB-SubCell"/>
</dbReference>
<evidence type="ECO:0000256" key="10">
    <source>
        <dbReference type="ARBA" id="ARBA00022679"/>
    </source>
</evidence>
<evidence type="ECO:0000313" key="34">
    <source>
        <dbReference type="EMBL" id="OMJ88294.1"/>
    </source>
</evidence>
<dbReference type="GO" id="GO:0004674">
    <property type="term" value="F:protein serine/threonine kinase activity"/>
    <property type="evidence" value="ECO:0007669"/>
    <property type="project" value="UniProtKB-KW"/>
</dbReference>
<dbReference type="PANTHER" id="PTHR24349">
    <property type="entry name" value="SERINE/THREONINE-PROTEIN KINASE"/>
    <property type="match status" value="1"/>
</dbReference>
<dbReference type="Pfam" id="PF00069">
    <property type="entry name" value="Pkinase"/>
    <property type="match status" value="1"/>
</dbReference>
<protein>
    <recommendedName>
        <fullName evidence="29">Calcium-dependent protein kinase 1</fullName>
        <ecNumber evidence="6">2.7.11.1</ecNumber>
    </recommendedName>
</protein>
<comment type="subcellular location">
    <subcellularLocation>
        <location evidence="3">Cell membrane</location>
        <topology evidence="3">Lipid-anchor</topology>
        <orientation evidence="3">Cytoplasmic side</orientation>
    </subcellularLocation>
    <subcellularLocation>
        <location evidence="2">Cell projection</location>
        <location evidence="2">Cilium</location>
        <location evidence="2">Flagellum</location>
    </subcellularLocation>
    <subcellularLocation>
        <location evidence="4">Host cell membrane</location>
        <topology evidence="4">Lipid-anchor</topology>
    </subcellularLocation>
    <subcellularLocation>
        <location evidence="28">Parasitophorous vacuole membrane</location>
        <topology evidence="28">Lipid-anchor</topology>
    </subcellularLocation>
</comment>
<dbReference type="Gene3D" id="1.10.510.10">
    <property type="entry name" value="Transferase(Phosphotransferase) domain 1"/>
    <property type="match status" value="1"/>
</dbReference>
<dbReference type="InterPro" id="IPR017441">
    <property type="entry name" value="Protein_kinase_ATP_BS"/>
</dbReference>
<comment type="caution">
    <text evidence="34">The sequence shown here is derived from an EMBL/GenBank/DDBJ whole genome shotgun (WGS) entry which is preliminary data.</text>
</comment>
<evidence type="ECO:0000256" key="16">
    <source>
        <dbReference type="ARBA" id="ARBA00022837"/>
    </source>
</evidence>
<evidence type="ECO:0000256" key="4">
    <source>
        <dbReference type="ARBA" id="ARBA00004425"/>
    </source>
</evidence>
<dbReference type="PROSITE" id="PS50011">
    <property type="entry name" value="PROTEIN_KINASE_DOM"/>
    <property type="match status" value="1"/>
</dbReference>
<keyword evidence="7" id="KW-1003">Cell membrane</keyword>
<evidence type="ECO:0000256" key="26">
    <source>
        <dbReference type="ARBA" id="ARBA00048679"/>
    </source>
</evidence>
<evidence type="ECO:0000256" key="25">
    <source>
        <dbReference type="ARBA" id="ARBA00047899"/>
    </source>
</evidence>
<dbReference type="EC" id="2.7.11.1" evidence="6"/>
<keyword evidence="10" id="KW-0808">Transferase</keyword>
<keyword evidence="9 31" id="KW-0723">Serine/threonine-protein kinase</keyword>
<evidence type="ECO:0000256" key="17">
    <source>
        <dbReference type="ARBA" id="ARBA00022840"/>
    </source>
</evidence>
<dbReference type="PROSITE" id="PS00107">
    <property type="entry name" value="PROTEIN_KINASE_ATP"/>
    <property type="match status" value="1"/>
</dbReference>